<feature type="compositionally biased region" description="Basic and acidic residues" evidence="6">
    <location>
        <begin position="78"/>
        <end position="87"/>
    </location>
</feature>
<dbReference type="Proteomes" id="UP000190064">
    <property type="component" value="Unassembled WGS sequence"/>
</dbReference>
<dbReference type="InterPro" id="IPR015422">
    <property type="entry name" value="PyrdxlP-dep_Trfase_small"/>
</dbReference>
<evidence type="ECO:0000256" key="4">
    <source>
        <dbReference type="ARBA" id="ARBA00023125"/>
    </source>
</evidence>
<dbReference type="PANTHER" id="PTHR46577">
    <property type="entry name" value="HTH-TYPE TRANSCRIPTIONAL REGULATORY PROTEIN GABR"/>
    <property type="match status" value="1"/>
</dbReference>
<reference evidence="8" key="1">
    <citation type="submission" date="2017-02" db="EMBL/GenBank/DDBJ databases">
        <title>Draft Genome Sequence of the Salt Water Bacterium Oceanospirillum linum ATCC 11336.</title>
        <authorList>
            <person name="Trachtenberg A.M."/>
            <person name="Carney J.G."/>
            <person name="Linnane J.D."/>
            <person name="Rheaume B.A."/>
            <person name="Pitts N.L."/>
            <person name="Mykles D.L."/>
            <person name="Maclea K.S."/>
        </authorList>
    </citation>
    <scope>NUCLEOTIDE SEQUENCE [LARGE SCALE GENOMIC DNA]</scope>
    <source>
        <strain evidence="8">ATCC 11336</strain>
    </source>
</reference>
<dbReference type="Gene3D" id="3.90.1150.10">
    <property type="entry name" value="Aspartate Aminotransferase, domain 1"/>
    <property type="match status" value="1"/>
</dbReference>
<dbReference type="SUPFAM" id="SSF46785">
    <property type="entry name" value="Winged helix' DNA-binding domain"/>
    <property type="match status" value="1"/>
</dbReference>
<evidence type="ECO:0000313" key="9">
    <source>
        <dbReference type="Proteomes" id="UP000190064"/>
    </source>
</evidence>
<sequence>MSSFYYKQLADQLTRQLSDGFYAMDEKLPSIRELSLKQSVSKGTVVRCYEYLEDNNWVEAREKSGFFPGPRARTAQSHSDHQLKAEPSEEQLAAIRPKILDNRSLGLEIVRSAGKKDQVLLGTANPCVNFPGVKRLYQLLKKEVAHEEKALSESYISHYQTPPGAEKLRRQLSKLMAKRELTIGPDEIIITNGAQSAVSLALQAVSHEGDIVLVESPCFYGILQCLEAFERQVVEIPQAETGGPDLGLVAAALEKWPVRAIIVQPTINNPTGRSMEPCHRQQLIRLANRYDIAVIEDDISADLDYRGNAPSPLKAIDTQNRVLYCSSISKTITPKLRLGWLVAGRWQERCQHLQFVSKMGLPAHTQNALGTWLEAGYMQRHLRLIRRRYRQRQQLFEKIVTMSWPESVRYQPADGGFLAWIRLPESCDGMALYQQALREKINITPGTLFGSDPSNRHHIRVNFGLYQEQPDYLSAIIRLGQLIHKMIDPEESASRQKT</sequence>
<feature type="domain" description="HTH gntR-type" evidence="7">
    <location>
        <begin position="3"/>
        <end position="71"/>
    </location>
</feature>
<keyword evidence="5" id="KW-0804">Transcription</keyword>
<evidence type="ECO:0000256" key="5">
    <source>
        <dbReference type="ARBA" id="ARBA00023163"/>
    </source>
</evidence>
<dbReference type="InterPro" id="IPR051446">
    <property type="entry name" value="HTH_trans_reg/aminotransferase"/>
</dbReference>
<evidence type="ECO:0000256" key="2">
    <source>
        <dbReference type="ARBA" id="ARBA00022898"/>
    </source>
</evidence>
<dbReference type="EMBL" id="MTSD02000002">
    <property type="protein sequence ID" value="OOV87741.1"/>
    <property type="molecule type" value="Genomic_DNA"/>
</dbReference>
<gene>
    <name evidence="8" type="ORF">BTA35_0206955</name>
</gene>
<proteinExistence type="inferred from homology"/>
<dbReference type="InterPro" id="IPR036390">
    <property type="entry name" value="WH_DNA-bd_sf"/>
</dbReference>
<evidence type="ECO:0000313" key="8">
    <source>
        <dbReference type="EMBL" id="OOV87741.1"/>
    </source>
</evidence>
<dbReference type="InterPro" id="IPR015424">
    <property type="entry name" value="PyrdxlP-dep_Trfase"/>
</dbReference>
<dbReference type="CDD" id="cd00609">
    <property type="entry name" value="AAT_like"/>
    <property type="match status" value="1"/>
</dbReference>
<keyword evidence="3" id="KW-0805">Transcription regulation</keyword>
<keyword evidence="9" id="KW-1185">Reference proteome</keyword>
<dbReference type="GO" id="GO:0003677">
    <property type="term" value="F:DNA binding"/>
    <property type="evidence" value="ECO:0007669"/>
    <property type="project" value="UniProtKB-KW"/>
</dbReference>
<accession>A0A1T1HD07</accession>
<dbReference type="InterPro" id="IPR015421">
    <property type="entry name" value="PyrdxlP-dep_Trfase_major"/>
</dbReference>
<comment type="similarity">
    <text evidence="1">In the C-terminal section; belongs to the class-I pyridoxal-phosphate-dependent aminotransferase family.</text>
</comment>
<dbReference type="SUPFAM" id="SSF53383">
    <property type="entry name" value="PLP-dependent transferases"/>
    <property type="match status" value="1"/>
</dbReference>
<dbReference type="InterPro" id="IPR004839">
    <property type="entry name" value="Aminotransferase_I/II_large"/>
</dbReference>
<dbReference type="PROSITE" id="PS50949">
    <property type="entry name" value="HTH_GNTR"/>
    <property type="match status" value="1"/>
</dbReference>
<evidence type="ECO:0000256" key="6">
    <source>
        <dbReference type="SAM" id="MobiDB-lite"/>
    </source>
</evidence>
<dbReference type="Gene3D" id="1.10.10.10">
    <property type="entry name" value="Winged helix-like DNA-binding domain superfamily/Winged helix DNA-binding domain"/>
    <property type="match status" value="1"/>
</dbReference>
<comment type="caution">
    <text evidence="8">The sequence shown here is derived from an EMBL/GenBank/DDBJ whole genome shotgun (WGS) entry which is preliminary data.</text>
</comment>
<dbReference type="GO" id="GO:0030170">
    <property type="term" value="F:pyridoxal phosphate binding"/>
    <property type="evidence" value="ECO:0007669"/>
    <property type="project" value="InterPro"/>
</dbReference>
<dbReference type="STRING" id="966.BTA35_0206955"/>
<dbReference type="InterPro" id="IPR000524">
    <property type="entry name" value="Tscrpt_reg_HTH_GntR"/>
</dbReference>
<dbReference type="GO" id="GO:0003700">
    <property type="term" value="F:DNA-binding transcription factor activity"/>
    <property type="evidence" value="ECO:0007669"/>
    <property type="project" value="InterPro"/>
</dbReference>
<keyword evidence="2" id="KW-0663">Pyridoxal phosphate</keyword>
<dbReference type="SMART" id="SM00345">
    <property type="entry name" value="HTH_GNTR"/>
    <property type="match status" value="1"/>
</dbReference>
<dbReference type="InterPro" id="IPR036388">
    <property type="entry name" value="WH-like_DNA-bd_sf"/>
</dbReference>
<evidence type="ECO:0000256" key="3">
    <source>
        <dbReference type="ARBA" id="ARBA00023015"/>
    </source>
</evidence>
<protein>
    <recommendedName>
        <fullName evidence="7">HTH gntR-type domain-containing protein</fullName>
    </recommendedName>
</protein>
<dbReference type="AlphaFoldDB" id="A0A1T1HD07"/>
<feature type="region of interest" description="Disordered" evidence="6">
    <location>
        <begin position="68"/>
        <end position="87"/>
    </location>
</feature>
<dbReference type="Pfam" id="PF00155">
    <property type="entry name" value="Aminotran_1_2"/>
    <property type="match status" value="1"/>
</dbReference>
<name>A0A1T1HD07_OCELI</name>
<keyword evidence="4" id="KW-0238">DNA-binding</keyword>
<dbReference type="Gene3D" id="3.40.640.10">
    <property type="entry name" value="Type I PLP-dependent aspartate aminotransferase-like (Major domain)"/>
    <property type="match status" value="1"/>
</dbReference>
<dbReference type="CDD" id="cd07377">
    <property type="entry name" value="WHTH_GntR"/>
    <property type="match status" value="1"/>
</dbReference>
<evidence type="ECO:0000259" key="7">
    <source>
        <dbReference type="PROSITE" id="PS50949"/>
    </source>
</evidence>
<dbReference type="Pfam" id="PF00392">
    <property type="entry name" value="GntR"/>
    <property type="match status" value="1"/>
</dbReference>
<dbReference type="RefSeq" id="WP_078319088.1">
    <property type="nucleotide sequence ID" value="NZ_FXTS01000002.1"/>
</dbReference>
<organism evidence="8 9">
    <name type="scientific">Oceanospirillum linum</name>
    <dbReference type="NCBI Taxonomy" id="966"/>
    <lineage>
        <taxon>Bacteria</taxon>
        <taxon>Pseudomonadati</taxon>
        <taxon>Pseudomonadota</taxon>
        <taxon>Gammaproteobacteria</taxon>
        <taxon>Oceanospirillales</taxon>
        <taxon>Oceanospirillaceae</taxon>
        <taxon>Oceanospirillum</taxon>
    </lineage>
</organism>
<evidence type="ECO:0000256" key="1">
    <source>
        <dbReference type="ARBA" id="ARBA00005384"/>
    </source>
</evidence>
<dbReference type="PANTHER" id="PTHR46577:SF2">
    <property type="entry name" value="TRANSCRIPTIONAL REGULATORY PROTEIN"/>
    <property type="match status" value="1"/>
</dbReference>